<dbReference type="PANTHER" id="PTHR34477:SF1">
    <property type="entry name" value="UPF0213 PROTEIN YHBQ"/>
    <property type="match status" value="1"/>
</dbReference>
<feature type="region of interest" description="Disordered" evidence="2">
    <location>
        <begin position="83"/>
        <end position="102"/>
    </location>
</feature>
<proteinExistence type="inferred from homology"/>
<protein>
    <submittedName>
        <fullName evidence="4">GIY-YIG domain-containing protein</fullName>
    </submittedName>
</protein>
<feature type="domain" description="GIY-YIG" evidence="3">
    <location>
        <begin position="4"/>
        <end position="80"/>
    </location>
</feature>
<evidence type="ECO:0000259" key="3">
    <source>
        <dbReference type="PROSITE" id="PS50164"/>
    </source>
</evidence>
<evidence type="ECO:0000313" key="4">
    <source>
        <dbReference type="EMBL" id="CAB1130134.1"/>
    </source>
</evidence>
<reference evidence="4 5" key="1">
    <citation type="submission" date="2020-02" db="EMBL/GenBank/DDBJ databases">
        <authorList>
            <person name="Hogendoorn C."/>
        </authorList>
    </citation>
    <scope>NUCLEOTIDE SEQUENCE [LARGE SCALE GENOMIC DNA]</scope>
    <source>
        <strain evidence="4">R501</strain>
    </source>
</reference>
<dbReference type="InterPro" id="IPR050190">
    <property type="entry name" value="UPF0213_domain"/>
</dbReference>
<organism evidence="4 5">
    <name type="scientific">Candidatus Hydrogenisulfobacillus filiaventi</name>
    <dbReference type="NCBI Taxonomy" id="2707344"/>
    <lineage>
        <taxon>Bacteria</taxon>
        <taxon>Bacillati</taxon>
        <taxon>Bacillota</taxon>
        <taxon>Clostridia</taxon>
        <taxon>Eubacteriales</taxon>
        <taxon>Clostridiales Family XVII. Incertae Sedis</taxon>
        <taxon>Candidatus Hydrogenisulfobacillus</taxon>
    </lineage>
</organism>
<comment type="similarity">
    <text evidence="1">Belongs to the UPF0213 family.</text>
</comment>
<dbReference type="SUPFAM" id="SSF82771">
    <property type="entry name" value="GIY-YIG endonuclease"/>
    <property type="match status" value="1"/>
</dbReference>
<dbReference type="InterPro" id="IPR035901">
    <property type="entry name" value="GIY-YIG_endonuc_sf"/>
</dbReference>
<dbReference type="InterPro" id="IPR000305">
    <property type="entry name" value="GIY-YIG_endonuc"/>
</dbReference>
<dbReference type="Gene3D" id="3.40.1440.10">
    <property type="entry name" value="GIY-YIG endonuclease"/>
    <property type="match status" value="1"/>
</dbReference>
<feature type="compositionally biased region" description="Gly residues" evidence="2">
    <location>
        <begin position="84"/>
        <end position="102"/>
    </location>
</feature>
<dbReference type="PANTHER" id="PTHR34477">
    <property type="entry name" value="UPF0213 PROTEIN YHBQ"/>
    <property type="match status" value="1"/>
</dbReference>
<evidence type="ECO:0000256" key="1">
    <source>
        <dbReference type="ARBA" id="ARBA00007435"/>
    </source>
</evidence>
<dbReference type="Proteomes" id="UP000503399">
    <property type="component" value="Chromosome"/>
</dbReference>
<dbReference type="Pfam" id="PF01541">
    <property type="entry name" value="GIY-YIG"/>
    <property type="match status" value="1"/>
</dbReference>
<evidence type="ECO:0000313" key="5">
    <source>
        <dbReference type="Proteomes" id="UP000503399"/>
    </source>
</evidence>
<gene>
    <name evidence="4" type="ORF">R50_2642</name>
</gene>
<dbReference type="KEGG" id="hfv:R50_2642"/>
<dbReference type="AlphaFoldDB" id="A0A6F8ZJL4"/>
<keyword evidence="5" id="KW-1185">Reference proteome</keyword>
<name>A0A6F8ZJL4_9FIRM</name>
<evidence type="ECO:0000256" key="2">
    <source>
        <dbReference type="SAM" id="MobiDB-lite"/>
    </source>
</evidence>
<dbReference type="CDD" id="cd10456">
    <property type="entry name" value="GIY-YIG_UPF0213"/>
    <property type="match status" value="1"/>
</dbReference>
<dbReference type="PROSITE" id="PS50164">
    <property type="entry name" value="GIY_YIG"/>
    <property type="match status" value="1"/>
</dbReference>
<accession>A0A6F8ZJL4</accession>
<sequence>MSPSAWYVYLLACGDGSLYTGITTDVRRRLAAHRRGRGARYTRGRGPLVLVWVSPPLRHAEAARQEAIIKRWPRAAKLRLVAEGGDGYGQDTGDRGGGPAGG</sequence>
<dbReference type="EMBL" id="LR778114">
    <property type="protein sequence ID" value="CAB1130134.1"/>
    <property type="molecule type" value="Genomic_DNA"/>
</dbReference>